<keyword evidence="16" id="KW-0106">Calcium</keyword>
<feature type="binding site" evidence="16 18">
    <location>
        <position position="438"/>
    </location>
    <ligand>
        <name>Zn(2+)</name>
        <dbReference type="ChEBI" id="CHEBI:29105"/>
        <note>catalytic</note>
    </ligand>
</feature>
<feature type="signal peptide" evidence="20">
    <location>
        <begin position="1"/>
        <end position="27"/>
    </location>
</feature>
<dbReference type="GO" id="GO:0031012">
    <property type="term" value="C:extracellular matrix"/>
    <property type="evidence" value="ECO:0007669"/>
    <property type="project" value="TreeGrafter"/>
</dbReference>
<evidence type="ECO:0000256" key="17">
    <source>
        <dbReference type="PIRSR" id="PIRSR613273-3"/>
    </source>
</evidence>
<reference evidence="22" key="1">
    <citation type="submission" date="2022-01" db="EMBL/GenBank/DDBJ databases">
        <authorList>
            <person name="Braso-Vives M."/>
        </authorList>
    </citation>
    <scope>NUCLEOTIDE SEQUENCE</scope>
</reference>
<feature type="domain" description="Peptidase M12B" evidence="21">
    <location>
        <begin position="284"/>
        <end position="495"/>
    </location>
</feature>
<dbReference type="AlphaFoldDB" id="A0A8J9ZCI5"/>
<keyword evidence="8" id="KW-0677">Repeat</keyword>
<dbReference type="InterPro" id="IPR041645">
    <property type="entry name" value="ADAMTS_CR_2"/>
</dbReference>
<dbReference type="InterPro" id="IPR000884">
    <property type="entry name" value="TSP1_rpt"/>
</dbReference>
<protein>
    <submittedName>
        <fullName evidence="22">ADAMTS15 protein</fullName>
    </submittedName>
</protein>
<evidence type="ECO:0000256" key="8">
    <source>
        <dbReference type="ARBA" id="ARBA00022737"/>
    </source>
</evidence>
<evidence type="ECO:0000313" key="23">
    <source>
        <dbReference type="Proteomes" id="UP000838412"/>
    </source>
</evidence>
<dbReference type="CDD" id="cd04273">
    <property type="entry name" value="ZnMc_ADAMTS_like"/>
    <property type="match status" value="1"/>
</dbReference>
<dbReference type="Gene3D" id="3.40.390.10">
    <property type="entry name" value="Collagenase (Catalytic Domain)"/>
    <property type="match status" value="1"/>
</dbReference>
<dbReference type="PRINTS" id="PR01705">
    <property type="entry name" value="TSP1REPEAT"/>
</dbReference>
<dbReference type="InterPro" id="IPR045371">
    <property type="entry name" value="ADAMTS_CR_3"/>
</dbReference>
<feature type="region of interest" description="Disordered" evidence="19">
    <location>
        <begin position="192"/>
        <end position="281"/>
    </location>
</feature>
<dbReference type="FunFam" id="3.40.390.10:FF:000001">
    <property type="entry name" value="A disintegrin and metalloproteinase with thrombospondin motifs 1"/>
    <property type="match status" value="1"/>
</dbReference>
<dbReference type="PROSITE" id="PS50215">
    <property type="entry name" value="ADAM_MEPRO"/>
    <property type="match status" value="1"/>
</dbReference>
<keyword evidence="23" id="KW-1185">Reference proteome</keyword>
<organism evidence="22 23">
    <name type="scientific">Branchiostoma lanceolatum</name>
    <name type="common">Common lancelet</name>
    <name type="synonym">Amphioxus lanceolatum</name>
    <dbReference type="NCBI Taxonomy" id="7740"/>
    <lineage>
        <taxon>Eukaryota</taxon>
        <taxon>Metazoa</taxon>
        <taxon>Chordata</taxon>
        <taxon>Cephalochordata</taxon>
        <taxon>Leptocardii</taxon>
        <taxon>Amphioxiformes</taxon>
        <taxon>Branchiostomatidae</taxon>
        <taxon>Branchiostoma</taxon>
    </lineage>
</organism>
<feature type="disulfide bond" evidence="17">
    <location>
        <begin position="536"/>
        <end position="570"/>
    </location>
</feature>
<dbReference type="EMBL" id="OV696703">
    <property type="protein sequence ID" value="CAH1251169.1"/>
    <property type="molecule type" value="Genomic_DNA"/>
</dbReference>
<comment type="cofactor">
    <cofactor evidence="16">
        <name>Zn(2+)</name>
        <dbReference type="ChEBI" id="CHEBI:29105"/>
    </cofactor>
    <text evidence="16">Binds 1 zinc ion per subunit.</text>
</comment>
<dbReference type="FunFam" id="2.20.100.10:FF:000005">
    <property type="entry name" value="ADAM metallopeptidase with thrombospondin type 1 motif 9"/>
    <property type="match status" value="1"/>
</dbReference>
<dbReference type="InterPro" id="IPR036383">
    <property type="entry name" value="TSP1_rpt_sf"/>
</dbReference>
<keyword evidence="7 20" id="KW-0732">Signal</keyword>
<evidence type="ECO:0000256" key="14">
    <source>
        <dbReference type="ARBA" id="ARBA00023180"/>
    </source>
</evidence>
<feature type="disulfide bond" evidence="17">
    <location>
        <begin position="601"/>
        <end position="639"/>
    </location>
</feature>
<dbReference type="GO" id="GO:0004222">
    <property type="term" value="F:metalloendopeptidase activity"/>
    <property type="evidence" value="ECO:0007669"/>
    <property type="project" value="InterPro"/>
</dbReference>
<feature type="binding site" evidence="16">
    <location>
        <position position="370"/>
    </location>
    <ligand>
        <name>Ca(2+)</name>
        <dbReference type="ChEBI" id="CHEBI:29108"/>
        <label>2</label>
    </ligand>
</feature>
<evidence type="ECO:0000313" key="22">
    <source>
        <dbReference type="EMBL" id="CAH1251169.1"/>
    </source>
</evidence>
<evidence type="ECO:0000256" key="7">
    <source>
        <dbReference type="ARBA" id="ARBA00022729"/>
    </source>
</evidence>
<name>A0A8J9ZCI5_BRALA</name>
<dbReference type="Gene3D" id="2.20.100.10">
    <property type="entry name" value="Thrombospondin type-1 (TSP1) repeat"/>
    <property type="match status" value="3"/>
</dbReference>
<feature type="binding site" evidence="16">
    <location>
        <position position="287"/>
    </location>
    <ligand>
        <name>Ca(2+)</name>
        <dbReference type="ChEBI" id="CHEBI:29108"/>
        <label>1</label>
    </ligand>
</feature>
<evidence type="ECO:0000256" key="20">
    <source>
        <dbReference type="SAM" id="SignalP"/>
    </source>
</evidence>
<feature type="disulfide bond" evidence="17">
    <location>
        <begin position="597"/>
        <end position="634"/>
    </location>
</feature>
<dbReference type="Pfam" id="PF19236">
    <property type="entry name" value="ADAMTS_CR_3"/>
    <property type="match status" value="1"/>
</dbReference>
<feature type="chain" id="PRO_5035451921" evidence="20">
    <location>
        <begin position="28"/>
        <end position="1024"/>
    </location>
</feature>
<dbReference type="FunFam" id="2.60.120.830:FF:000001">
    <property type="entry name" value="A disintegrin and metalloproteinase with thrombospondin motifs 1"/>
    <property type="match status" value="1"/>
</dbReference>
<feature type="region of interest" description="Disordered" evidence="19">
    <location>
        <begin position="998"/>
        <end position="1024"/>
    </location>
</feature>
<dbReference type="SUPFAM" id="SSF82895">
    <property type="entry name" value="TSP-1 type 1 repeat"/>
    <property type="match status" value="3"/>
</dbReference>
<evidence type="ECO:0000256" key="6">
    <source>
        <dbReference type="ARBA" id="ARBA00022723"/>
    </source>
</evidence>
<dbReference type="GO" id="GO:0006508">
    <property type="term" value="P:proteolysis"/>
    <property type="evidence" value="ECO:0007669"/>
    <property type="project" value="UniProtKB-KW"/>
</dbReference>
<keyword evidence="10 16" id="KW-0862">Zinc</keyword>
<feature type="binding site" description="in inhibited form" evidence="16">
    <location>
        <position position="229"/>
    </location>
    <ligand>
        <name>Zn(2+)</name>
        <dbReference type="ChEBI" id="CHEBI:29105"/>
        <note>catalytic</note>
    </ligand>
</feature>
<dbReference type="Pfam" id="PF05986">
    <property type="entry name" value="ADAMTS_spacer1"/>
    <property type="match status" value="1"/>
</dbReference>
<dbReference type="InterPro" id="IPR024079">
    <property type="entry name" value="MetalloPept_cat_dom_sf"/>
</dbReference>
<dbReference type="InterPro" id="IPR002870">
    <property type="entry name" value="Peptidase_M12B_N"/>
</dbReference>
<dbReference type="PANTHER" id="PTHR13723:SF303">
    <property type="match status" value="1"/>
</dbReference>
<feature type="binding site" evidence="16 18">
    <location>
        <position position="432"/>
    </location>
    <ligand>
        <name>Zn(2+)</name>
        <dbReference type="ChEBI" id="CHEBI:29105"/>
        <note>catalytic</note>
    </ligand>
</feature>
<evidence type="ECO:0000259" key="21">
    <source>
        <dbReference type="PROSITE" id="PS50215"/>
    </source>
</evidence>
<dbReference type="PROSITE" id="PS50092">
    <property type="entry name" value="TSP1"/>
    <property type="match status" value="3"/>
</dbReference>
<dbReference type="PANTHER" id="PTHR13723">
    <property type="entry name" value="ADAMTS A DISINTEGRIN AND METALLOPROTEASE WITH THROMBOSPONDIN MOTIFS PROTEASE"/>
    <property type="match status" value="1"/>
</dbReference>
<evidence type="ECO:0000256" key="19">
    <source>
        <dbReference type="SAM" id="MobiDB-lite"/>
    </source>
</evidence>
<comment type="caution">
    <text evidence="18">Lacks conserved residue(s) required for the propagation of feature annotation.</text>
</comment>
<dbReference type="Gene3D" id="3.40.1620.60">
    <property type="match status" value="2"/>
</dbReference>
<evidence type="ECO:0000256" key="4">
    <source>
        <dbReference type="ARBA" id="ARBA00022670"/>
    </source>
</evidence>
<keyword evidence="14" id="KW-0325">Glycoprotein</keyword>
<evidence type="ECO:0000256" key="10">
    <source>
        <dbReference type="ARBA" id="ARBA00022833"/>
    </source>
</evidence>
<feature type="disulfide bond" evidence="17">
    <location>
        <begin position="444"/>
        <end position="474"/>
    </location>
</feature>
<feature type="compositionally biased region" description="Low complexity" evidence="19">
    <location>
        <begin position="213"/>
        <end position="226"/>
    </location>
</feature>
<keyword evidence="4" id="KW-0645">Protease</keyword>
<keyword evidence="6 16" id="KW-0479">Metal-binding</keyword>
<accession>A0A8J9ZCI5</accession>
<dbReference type="Pfam" id="PF01421">
    <property type="entry name" value="Reprolysin"/>
    <property type="match status" value="1"/>
</dbReference>
<dbReference type="InterPro" id="IPR050439">
    <property type="entry name" value="ADAMTS_ADAMTS-like"/>
</dbReference>
<feature type="compositionally biased region" description="Basic residues" evidence="19">
    <location>
        <begin position="234"/>
        <end position="247"/>
    </location>
</feature>
<feature type="active site" evidence="15 18">
    <location>
        <position position="429"/>
    </location>
</feature>
<dbReference type="SUPFAM" id="SSF55486">
    <property type="entry name" value="Metalloproteases ('zincins'), catalytic domain"/>
    <property type="match status" value="1"/>
</dbReference>
<feature type="disulfide bond" evidence="17">
    <location>
        <begin position="612"/>
        <end position="624"/>
    </location>
</feature>
<dbReference type="SMART" id="SM00209">
    <property type="entry name" value="TSP1"/>
    <property type="match status" value="3"/>
</dbReference>
<feature type="disulfide bond" evidence="17">
    <location>
        <begin position="517"/>
        <end position="541"/>
    </location>
</feature>
<feature type="binding site" evidence="16">
    <location>
        <position position="490"/>
    </location>
    <ligand>
        <name>Ca(2+)</name>
        <dbReference type="ChEBI" id="CHEBI:29108"/>
        <label>1</label>
    </ligand>
</feature>
<sequence>MRWTQVVYLLCGLLVLIFLTLCNHIAAARSVTGHGSLADAVRAGQAHAAEELERGVAVVRRLDGRGTGSKHFRKRSIPDPSGDVLETGARSSRGHAGVRSDWESVDYELRAFGRTFVLNLTQDSTFISPGFVVQHVGEPEQDAGSEPTDLQHCFYSGRLNSDPESSAVLSVCDGLHGMFSSRGAEYFIQPVREADPDSGPSPDGRHAVHRRSASAQTPPASAQTPPVRCGVKDRTKRHGARTHSSRRLHGDDGSGSHGNARLHGDDEDEEGSGRRRKRYSSRPLHVETMVTADSRMASFHGRDLQHYVLTLMAMAARIYRHPSLQSDINLSVVKLVILNSDRDGPQVTGNAPTTLRNFCSWQHQQNTPDDAHPAHYDTAVLLTRQDLCSSRDVCSTLGLAEVGTMCESHRSCSISQDNGLSAAFTIAHEIGHVFNMQHDSHRSCAAVLAREGRYNLMAPTLNGDSTHPWAWSRCSSRALNDFLRAGRGSCLHDPPTGPGRKLPRDHPGQLFDVDHQCELVFGKGSTLCPFMRGTTCAKLWCTTMVKGQRVCQTYHMPWADGTSCGTNRWCQEGKCTEKREVVRVDGGWGSWEPWGSCSRSCGGGVQSSSRKCDSPAPKNGGDFCRGEAAKHRSCRTEPCPAARGSDGKDTFREEQCGKFDGQHFNINGLNRYTRWVPRYSGVSLKDSCKLTCRVAGTTMFYTLREKVIDGTPCGPEISGVCIQGQCQKTGCDNRLGSTAKRDKCGICGGRGESCSKVSGSYNKVGYGYRTALEIPAGSTRIEIRQLSYNGKKVDGNYLAVRNAKGKYFINGKYVIRMSALDELDIGGAVLSYSGSDTVEEKISIRDRTREKLIIEVISSEYVPPQVKFSYLAPKSSTQFTSQRENTRTRTRMLAPQGPTRPSPNAVRSTWYTGSWGGCSKSCGHGEKRRSVQCLDQYGRTSRGCNAAEKPAETERCYASRCGEWIYGGWSECSKPCGRGQQLRLVGCRLRNGAIGPDRECDMSTRPSDTQDCNTSPCSSRRWYR</sequence>
<comment type="subcellular location">
    <subcellularLocation>
        <location evidence="1">Secreted</location>
        <location evidence="1">Extracellular space</location>
        <location evidence="1">Extracellular matrix</location>
    </subcellularLocation>
</comment>
<feature type="binding site" evidence="16">
    <location>
        <position position="493"/>
    </location>
    <ligand>
        <name>Ca(2+)</name>
        <dbReference type="ChEBI" id="CHEBI:29108"/>
        <label>2</label>
    </ligand>
</feature>
<dbReference type="Pfam" id="PF17771">
    <property type="entry name" value="ADAMTS_CR_2"/>
    <property type="match status" value="1"/>
</dbReference>
<keyword evidence="11" id="KW-0482">Metalloprotease</keyword>
<feature type="disulfide bond" evidence="17">
    <location>
        <begin position="406"/>
        <end position="490"/>
    </location>
</feature>
<evidence type="ECO:0000256" key="5">
    <source>
        <dbReference type="ARBA" id="ARBA00022685"/>
    </source>
</evidence>
<evidence type="ECO:0000256" key="18">
    <source>
        <dbReference type="PROSITE-ProRule" id="PRU00276"/>
    </source>
</evidence>
<evidence type="ECO:0000256" key="16">
    <source>
        <dbReference type="PIRSR" id="PIRSR613273-2"/>
    </source>
</evidence>
<keyword evidence="13 17" id="KW-1015">Disulfide bond</keyword>
<dbReference type="Pfam" id="PF19030">
    <property type="entry name" value="TSP1_ADAMTS"/>
    <property type="match status" value="2"/>
</dbReference>
<evidence type="ECO:0000256" key="3">
    <source>
        <dbReference type="ARBA" id="ARBA00022530"/>
    </source>
</evidence>
<feature type="disulfide bond" evidence="17">
    <location>
        <begin position="564"/>
        <end position="575"/>
    </location>
</feature>
<dbReference type="Gene3D" id="2.60.120.830">
    <property type="match status" value="1"/>
</dbReference>
<evidence type="ECO:0000256" key="9">
    <source>
        <dbReference type="ARBA" id="ARBA00022801"/>
    </source>
</evidence>
<feature type="compositionally biased region" description="Polar residues" evidence="19">
    <location>
        <begin position="1004"/>
        <end position="1018"/>
    </location>
</feature>
<dbReference type="SMART" id="SM00608">
    <property type="entry name" value="ACR"/>
    <property type="match status" value="1"/>
</dbReference>
<feature type="region of interest" description="Disordered" evidence="19">
    <location>
        <begin position="879"/>
        <end position="906"/>
    </location>
</feature>
<evidence type="ECO:0000256" key="2">
    <source>
        <dbReference type="ARBA" id="ARBA00022525"/>
    </source>
</evidence>
<feature type="binding site" evidence="16">
    <location>
        <position position="493"/>
    </location>
    <ligand>
        <name>Ca(2+)</name>
        <dbReference type="ChEBI" id="CHEBI:29108"/>
        <label>1</label>
    </ligand>
</feature>
<dbReference type="InterPro" id="IPR010294">
    <property type="entry name" value="ADAMTS_spacer1"/>
</dbReference>
<gene>
    <name evidence="22" type="primary">ADAMTS15</name>
    <name evidence="22" type="ORF">BLAG_LOCUS11644</name>
</gene>
<dbReference type="PRINTS" id="PR01857">
    <property type="entry name" value="ADAMTSFAMILY"/>
</dbReference>
<evidence type="ECO:0000256" key="13">
    <source>
        <dbReference type="ARBA" id="ARBA00023157"/>
    </source>
</evidence>
<keyword evidence="9" id="KW-0378">Hydrolase</keyword>
<keyword evidence="12" id="KW-0865">Zymogen</keyword>
<evidence type="ECO:0000256" key="12">
    <source>
        <dbReference type="ARBA" id="ARBA00023145"/>
    </source>
</evidence>
<dbReference type="Pfam" id="PF00090">
    <property type="entry name" value="TSP_1"/>
    <property type="match status" value="1"/>
</dbReference>
<feature type="binding site" evidence="16">
    <location>
        <position position="377"/>
    </location>
    <ligand>
        <name>Ca(2+)</name>
        <dbReference type="ChEBI" id="CHEBI:29108"/>
        <label>1</label>
    </ligand>
</feature>
<proteinExistence type="predicted"/>
<keyword evidence="3" id="KW-0272">Extracellular matrix</keyword>
<feature type="binding site" evidence="16">
    <location>
        <position position="287"/>
    </location>
    <ligand>
        <name>Ca(2+)</name>
        <dbReference type="ChEBI" id="CHEBI:29108"/>
        <label>2</label>
    </ligand>
</feature>
<feature type="disulfide bond" evidence="17">
    <location>
        <begin position="388"/>
        <end position="394"/>
    </location>
</feature>
<dbReference type="GO" id="GO:0046872">
    <property type="term" value="F:metal ion binding"/>
    <property type="evidence" value="ECO:0007669"/>
    <property type="project" value="UniProtKB-KW"/>
</dbReference>
<evidence type="ECO:0000256" key="1">
    <source>
        <dbReference type="ARBA" id="ARBA00004498"/>
    </source>
</evidence>
<feature type="binding site" evidence="16 18">
    <location>
        <position position="428"/>
    </location>
    <ligand>
        <name>Zn(2+)</name>
        <dbReference type="ChEBI" id="CHEBI:29105"/>
        <note>catalytic</note>
    </ligand>
</feature>
<feature type="region of interest" description="Disordered" evidence="19">
    <location>
        <begin position="66"/>
        <end position="95"/>
    </location>
</feature>
<evidence type="ECO:0000256" key="11">
    <source>
        <dbReference type="ARBA" id="ARBA00023049"/>
    </source>
</evidence>
<keyword evidence="5" id="KW-0165">Cleavage on pair of basic residues</keyword>
<keyword evidence="2" id="KW-0964">Secreted</keyword>
<dbReference type="InterPro" id="IPR013273">
    <property type="entry name" value="ADAMTS/ADAMTS-like"/>
</dbReference>
<evidence type="ECO:0000256" key="15">
    <source>
        <dbReference type="PIRSR" id="PIRSR613273-1"/>
    </source>
</evidence>
<dbReference type="OrthoDB" id="412680at2759"/>
<dbReference type="Pfam" id="PF01562">
    <property type="entry name" value="Pep_M12B_propep"/>
    <property type="match status" value="1"/>
</dbReference>
<dbReference type="InterPro" id="IPR006586">
    <property type="entry name" value="ADAM_Cys-rich"/>
</dbReference>
<dbReference type="Proteomes" id="UP000838412">
    <property type="component" value="Chromosome 18"/>
</dbReference>
<feature type="disulfide bond" evidence="17">
    <location>
        <begin position="359"/>
        <end position="412"/>
    </location>
</feature>
<dbReference type="InterPro" id="IPR001590">
    <property type="entry name" value="Peptidase_M12B"/>
</dbReference>
<dbReference type="GO" id="GO:0030198">
    <property type="term" value="P:extracellular matrix organization"/>
    <property type="evidence" value="ECO:0007669"/>
    <property type="project" value="InterPro"/>
</dbReference>
<dbReference type="FunFam" id="2.20.100.10:FF:000006">
    <property type="entry name" value="A disintegrin and metalloproteinase with thrombospondin motifs 1"/>
    <property type="match status" value="1"/>
</dbReference>
<feature type="disulfide bond" evidence="17">
    <location>
        <begin position="528"/>
        <end position="551"/>
    </location>
</feature>
<feature type="binding site" evidence="16">
    <location>
        <position position="370"/>
    </location>
    <ligand>
        <name>Ca(2+)</name>
        <dbReference type="ChEBI" id="CHEBI:29108"/>
        <label>1</label>
    </ligand>
</feature>